<evidence type="ECO:0000259" key="7">
    <source>
        <dbReference type="Pfam" id="PF00441"/>
    </source>
</evidence>
<gene>
    <name evidence="10" type="ORF">HNR65_000788</name>
</gene>
<dbReference type="SUPFAM" id="SSF47203">
    <property type="entry name" value="Acyl-CoA dehydrogenase C-terminal domain-like"/>
    <property type="match status" value="1"/>
</dbReference>
<dbReference type="Pfam" id="PF02771">
    <property type="entry name" value="Acyl-CoA_dh_N"/>
    <property type="match status" value="1"/>
</dbReference>
<evidence type="ECO:0000313" key="11">
    <source>
        <dbReference type="Proteomes" id="UP000525298"/>
    </source>
</evidence>
<evidence type="ECO:0000313" key="10">
    <source>
        <dbReference type="EMBL" id="MBA2880470.1"/>
    </source>
</evidence>
<dbReference type="Gene3D" id="1.20.140.10">
    <property type="entry name" value="Butyryl-CoA Dehydrogenase, subunit A, domain 3"/>
    <property type="match status" value="1"/>
</dbReference>
<dbReference type="PANTHER" id="PTHR43884">
    <property type="entry name" value="ACYL-COA DEHYDROGENASE"/>
    <property type="match status" value="1"/>
</dbReference>
<comment type="cofactor">
    <cofactor evidence="1 6">
        <name>FAD</name>
        <dbReference type="ChEBI" id="CHEBI:57692"/>
    </cofactor>
</comment>
<dbReference type="Gene3D" id="1.10.540.10">
    <property type="entry name" value="Acyl-CoA dehydrogenase/oxidase, N-terminal domain"/>
    <property type="match status" value="1"/>
</dbReference>
<dbReference type="SUPFAM" id="SSF56645">
    <property type="entry name" value="Acyl-CoA dehydrogenase NM domain-like"/>
    <property type="match status" value="1"/>
</dbReference>
<keyword evidence="11" id="KW-1185">Reference proteome</keyword>
<evidence type="ECO:0000256" key="2">
    <source>
        <dbReference type="ARBA" id="ARBA00009347"/>
    </source>
</evidence>
<accession>A0A7W0C774</accession>
<comment type="similarity">
    <text evidence="2 6">Belongs to the acyl-CoA dehydrogenase family.</text>
</comment>
<dbReference type="EMBL" id="JACDUS010000002">
    <property type="protein sequence ID" value="MBA2880470.1"/>
    <property type="molecule type" value="Genomic_DNA"/>
</dbReference>
<keyword evidence="4 6" id="KW-0285">Flavoprotein</keyword>
<reference evidence="10 11" key="1">
    <citation type="submission" date="2020-07" db="EMBL/GenBank/DDBJ databases">
        <title>Genomic Encyclopedia of Type Strains, Phase IV (KMG-IV): sequencing the most valuable type-strain genomes for metagenomic binning, comparative biology and taxonomic classification.</title>
        <authorList>
            <person name="Goeker M."/>
        </authorList>
    </citation>
    <scope>NUCLEOTIDE SEQUENCE [LARGE SCALE GENOMIC DNA]</scope>
    <source>
        <strain evidence="10 11">DSM 17721</strain>
    </source>
</reference>
<dbReference type="InterPro" id="IPR037069">
    <property type="entry name" value="AcylCoA_DH/ox_N_sf"/>
</dbReference>
<name>A0A7W0C774_9BACT</name>
<evidence type="ECO:0000256" key="1">
    <source>
        <dbReference type="ARBA" id="ARBA00001974"/>
    </source>
</evidence>
<comment type="caution">
    <text evidence="10">The sequence shown here is derived from an EMBL/GenBank/DDBJ whole genome shotgun (WGS) entry which is preliminary data.</text>
</comment>
<comment type="subunit">
    <text evidence="3">Homotetramer.</text>
</comment>
<dbReference type="GO" id="GO:0033539">
    <property type="term" value="P:fatty acid beta-oxidation using acyl-CoA dehydrogenase"/>
    <property type="evidence" value="ECO:0007669"/>
    <property type="project" value="TreeGrafter"/>
</dbReference>
<dbReference type="Proteomes" id="UP000525298">
    <property type="component" value="Unassembled WGS sequence"/>
</dbReference>
<feature type="domain" description="Acyl-CoA dehydrogenase/oxidase N-terminal" evidence="9">
    <location>
        <begin position="18"/>
        <end position="119"/>
    </location>
</feature>
<evidence type="ECO:0000256" key="4">
    <source>
        <dbReference type="ARBA" id="ARBA00022630"/>
    </source>
</evidence>
<proteinExistence type="inferred from homology"/>
<keyword evidence="6" id="KW-0560">Oxidoreductase</keyword>
<dbReference type="GO" id="GO:0050660">
    <property type="term" value="F:flavin adenine dinucleotide binding"/>
    <property type="evidence" value="ECO:0007669"/>
    <property type="project" value="InterPro"/>
</dbReference>
<evidence type="ECO:0000259" key="8">
    <source>
        <dbReference type="Pfam" id="PF02770"/>
    </source>
</evidence>
<evidence type="ECO:0000256" key="5">
    <source>
        <dbReference type="ARBA" id="ARBA00022827"/>
    </source>
</evidence>
<evidence type="ECO:0000256" key="6">
    <source>
        <dbReference type="RuleBase" id="RU362125"/>
    </source>
</evidence>
<dbReference type="InterPro" id="IPR009100">
    <property type="entry name" value="AcylCoA_DH/oxidase_NM_dom_sf"/>
</dbReference>
<dbReference type="CDD" id="cd00567">
    <property type="entry name" value="ACAD"/>
    <property type="match status" value="1"/>
</dbReference>
<dbReference type="Pfam" id="PF00441">
    <property type="entry name" value="Acyl-CoA_dh_1"/>
    <property type="match status" value="1"/>
</dbReference>
<dbReference type="InterPro" id="IPR036250">
    <property type="entry name" value="AcylCo_DH-like_C"/>
</dbReference>
<dbReference type="InterPro" id="IPR009075">
    <property type="entry name" value="AcylCo_DH/oxidase_C"/>
</dbReference>
<feature type="domain" description="Acyl-CoA oxidase/dehydrogenase middle" evidence="8">
    <location>
        <begin position="123"/>
        <end position="213"/>
    </location>
</feature>
<dbReference type="Gene3D" id="2.40.110.10">
    <property type="entry name" value="Butyryl-CoA Dehydrogenase, subunit A, domain 2"/>
    <property type="match status" value="1"/>
</dbReference>
<keyword evidence="5 6" id="KW-0274">FAD</keyword>
<sequence>MNYDFTRQETALFADVTKAVKEFTEDGKLDCRKNALDKKSLQPILRSLAKTPYLKLGLEPEDGLNGHLSLMGAMEVLAAASPSAYLAVEASTRLFGRAVCQWANPDQKKRLLPQLLAGEVIGALALSEANVSVENQPFVTSGKKDGSNVVINGKKQYVINAPSADWIAAAGTYDDSMALFFIEKNTPGLVVNPPLETMGYEGALIAGISLEDCQIPESQVVLPSAGQDIPAMIRMWENQMILGASLGISSAAFDAACNFAKSHKSGSKPVIAYQEIGFKLAEMLTLLQTSQLLAYRTAWTLETNPKEARELMWCAKVFCTESAEQICSQALQVMGAAGCVEGNRAQTAYRCAKYNQVTGTSTEIARVKIGDAELGYRE</sequence>
<dbReference type="PANTHER" id="PTHR43884:SF12">
    <property type="entry name" value="ISOVALERYL-COA DEHYDROGENASE, MITOCHONDRIAL-RELATED"/>
    <property type="match status" value="1"/>
</dbReference>
<dbReference type="RefSeq" id="WP_181550150.1">
    <property type="nucleotide sequence ID" value="NZ_JACDUS010000002.1"/>
</dbReference>
<dbReference type="Pfam" id="PF02770">
    <property type="entry name" value="Acyl-CoA_dh_M"/>
    <property type="match status" value="1"/>
</dbReference>
<feature type="domain" description="Acyl-CoA dehydrogenase/oxidase C-terminal" evidence="7">
    <location>
        <begin position="237"/>
        <end position="371"/>
    </location>
</feature>
<dbReference type="GO" id="GO:0046359">
    <property type="term" value="P:butyrate catabolic process"/>
    <property type="evidence" value="ECO:0007669"/>
    <property type="project" value="TreeGrafter"/>
</dbReference>
<dbReference type="InterPro" id="IPR006091">
    <property type="entry name" value="Acyl-CoA_Oxase/DH_mid-dom"/>
</dbReference>
<protein>
    <submittedName>
        <fullName evidence="10">Alkylation response protein AidB-like acyl-CoA dehydrogenase</fullName>
    </submittedName>
</protein>
<dbReference type="InterPro" id="IPR046373">
    <property type="entry name" value="Acyl-CoA_Oxase/DH_mid-dom_sf"/>
</dbReference>
<dbReference type="InterPro" id="IPR013786">
    <property type="entry name" value="AcylCoA_DH/ox_N"/>
</dbReference>
<evidence type="ECO:0000259" key="9">
    <source>
        <dbReference type="Pfam" id="PF02771"/>
    </source>
</evidence>
<dbReference type="GO" id="GO:0003995">
    <property type="term" value="F:acyl-CoA dehydrogenase activity"/>
    <property type="evidence" value="ECO:0007669"/>
    <property type="project" value="TreeGrafter"/>
</dbReference>
<evidence type="ECO:0000256" key="3">
    <source>
        <dbReference type="ARBA" id="ARBA00011881"/>
    </source>
</evidence>
<dbReference type="AlphaFoldDB" id="A0A7W0C774"/>
<organism evidence="10 11">
    <name type="scientific">Desulfosalsimonas propionicica</name>
    <dbReference type="NCBI Taxonomy" id="332175"/>
    <lineage>
        <taxon>Bacteria</taxon>
        <taxon>Pseudomonadati</taxon>
        <taxon>Thermodesulfobacteriota</taxon>
        <taxon>Desulfobacteria</taxon>
        <taxon>Desulfobacterales</taxon>
        <taxon>Desulfosalsimonadaceae</taxon>
        <taxon>Desulfosalsimonas</taxon>
    </lineage>
</organism>